<keyword evidence="7" id="KW-0808">Transferase</keyword>
<accession>A0A923SX89</accession>
<gene>
    <name evidence="7" type="ORF">H9L42_14870</name>
</gene>
<dbReference type="InterPro" id="IPR015421">
    <property type="entry name" value="PyrdxlP-dep_Trfase_major"/>
</dbReference>
<dbReference type="PROSITE" id="PS50949">
    <property type="entry name" value="HTH_GNTR"/>
    <property type="match status" value="1"/>
</dbReference>
<dbReference type="InterPro" id="IPR051446">
    <property type="entry name" value="HTH_trans_reg/aminotransferase"/>
</dbReference>
<dbReference type="CDD" id="cd00609">
    <property type="entry name" value="AAT_like"/>
    <property type="match status" value="1"/>
</dbReference>
<dbReference type="Proteomes" id="UP000602647">
    <property type="component" value="Unassembled WGS sequence"/>
</dbReference>
<feature type="domain" description="HTH gntR-type" evidence="6">
    <location>
        <begin position="10"/>
        <end position="78"/>
    </location>
</feature>
<dbReference type="SUPFAM" id="SSF46785">
    <property type="entry name" value="Winged helix' DNA-binding domain"/>
    <property type="match status" value="1"/>
</dbReference>
<dbReference type="GO" id="GO:0003700">
    <property type="term" value="F:DNA-binding transcription factor activity"/>
    <property type="evidence" value="ECO:0007669"/>
    <property type="project" value="InterPro"/>
</dbReference>
<evidence type="ECO:0000259" key="6">
    <source>
        <dbReference type="PROSITE" id="PS50949"/>
    </source>
</evidence>
<keyword evidence="7" id="KW-0032">Aminotransferase</keyword>
<organism evidence="7 8">
    <name type="scientific">Zhenpiania hominis</name>
    <dbReference type="NCBI Taxonomy" id="2763644"/>
    <lineage>
        <taxon>Bacteria</taxon>
        <taxon>Bacillati</taxon>
        <taxon>Bacillota</taxon>
        <taxon>Clostridia</taxon>
        <taxon>Peptostreptococcales</taxon>
        <taxon>Anaerovoracaceae</taxon>
        <taxon>Zhenpiania</taxon>
    </lineage>
</organism>
<reference evidence="7" key="1">
    <citation type="submission" date="2020-08" db="EMBL/GenBank/DDBJ databases">
        <title>Genome public.</title>
        <authorList>
            <person name="Liu C."/>
            <person name="Sun Q."/>
        </authorList>
    </citation>
    <scope>NUCLEOTIDE SEQUENCE</scope>
    <source>
        <strain evidence="7">BX12</strain>
    </source>
</reference>
<dbReference type="AlphaFoldDB" id="A0A923SX89"/>
<dbReference type="InterPro" id="IPR036388">
    <property type="entry name" value="WH-like_DNA-bd_sf"/>
</dbReference>
<dbReference type="SUPFAM" id="SSF53383">
    <property type="entry name" value="PLP-dependent transferases"/>
    <property type="match status" value="1"/>
</dbReference>
<dbReference type="SMART" id="SM00345">
    <property type="entry name" value="HTH_GNTR"/>
    <property type="match status" value="1"/>
</dbReference>
<dbReference type="Pfam" id="PF00155">
    <property type="entry name" value="Aminotran_1_2"/>
    <property type="match status" value="1"/>
</dbReference>
<dbReference type="PANTHER" id="PTHR46577">
    <property type="entry name" value="HTH-TYPE TRANSCRIPTIONAL REGULATORY PROTEIN GABR"/>
    <property type="match status" value="1"/>
</dbReference>
<dbReference type="GO" id="GO:0008483">
    <property type="term" value="F:transaminase activity"/>
    <property type="evidence" value="ECO:0007669"/>
    <property type="project" value="UniProtKB-KW"/>
</dbReference>
<dbReference type="RefSeq" id="WP_187304199.1">
    <property type="nucleotide sequence ID" value="NZ_JACRYT010000025.1"/>
</dbReference>
<dbReference type="CDD" id="cd07377">
    <property type="entry name" value="WHTH_GntR"/>
    <property type="match status" value="1"/>
</dbReference>
<dbReference type="EMBL" id="JACRYT010000025">
    <property type="protein sequence ID" value="MBC6681103.1"/>
    <property type="molecule type" value="Genomic_DNA"/>
</dbReference>
<dbReference type="InterPro" id="IPR000524">
    <property type="entry name" value="Tscrpt_reg_HTH_GntR"/>
</dbReference>
<evidence type="ECO:0000256" key="4">
    <source>
        <dbReference type="ARBA" id="ARBA00023125"/>
    </source>
</evidence>
<dbReference type="PANTHER" id="PTHR46577:SF1">
    <property type="entry name" value="HTH-TYPE TRANSCRIPTIONAL REGULATORY PROTEIN GABR"/>
    <property type="match status" value="1"/>
</dbReference>
<evidence type="ECO:0000256" key="5">
    <source>
        <dbReference type="ARBA" id="ARBA00023163"/>
    </source>
</evidence>
<dbReference type="GO" id="GO:0003677">
    <property type="term" value="F:DNA binding"/>
    <property type="evidence" value="ECO:0007669"/>
    <property type="project" value="UniProtKB-KW"/>
</dbReference>
<sequence>MLLISRDSGKQIYLQIYEYYRDRILSGQAQAHSSLPSTRHLARELSVSRNTVETAYQQLLAEGYLYSRPGSGYYISQVERLSPPTPKISFHAADDVAEEDRISVPGIKYNFQYGRLAPESFPLKTWKRIANKILLDVDPNRITAYTSRTGDPLLKEEITKYLYESRNVACEADRIVLCSGLLTVISLLCQLFMGKFSTVAVEDPCYDTVRHIFQNHGYKVCPIPLRPDGLDIDALRESGARLIYITPSHQFPSGTVMSASKRIKLLQWAQEQDGYIIEDDYDSEYRYNSKPLPSLHSLDSQERVIYINTFSKSLAPMLRLGYMVLPPALKELYDFKFANYGCTVPLLTQLILAEFMAAGHWQRHLRRIALSSKKIHDLLVNEIRNAMGSQAEIQGNNAGLHFLLAVHNGMDEKQLIASARQEGVLVYPVSQYFSAPPRKNNRVLIGFGGIEAQGIPESVQLLKKAWFQ</sequence>
<name>A0A923SX89_9FIRM</name>
<keyword evidence="3" id="KW-0805">Transcription regulation</keyword>
<dbReference type="Gene3D" id="3.40.640.10">
    <property type="entry name" value="Type I PLP-dependent aspartate aminotransferase-like (Major domain)"/>
    <property type="match status" value="1"/>
</dbReference>
<evidence type="ECO:0000256" key="3">
    <source>
        <dbReference type="ARBA" id="ARBA00023015"/>
    </source>
</evidence>
<dbReference type="PRINTS" id="PR00035">
    <property type="entry name" value="HTHGNTR"/>
</dbReference>
<dbReference type="InterPro" id="IPR036390">
    <property type="entry name" value="WH_DNA-bd_sf"/>
</dbReference>
<protein>
    <submittedName>
        <fullName evidence="7">PLP-dependent aminotransferase family protein</fullName>
    </submittedName>
</protein>
<dbReference type="InterPro" id="IPR004839">
    <property type="entry name" value="Aminotransferase_I/II_large"/>
</dbReference>
<evidence type="ECO:0000256" key="1">
    <source>
        <dbReference type="ARBA" id="ARBA00005384"/>
    </source>
</evidence>
<comment type="caution">
    <text evidence="7">The sequence shown here is derived from an EMBL/GenBank/DDBJ whole genome shotgun (WGS) entry which is preliminary data.</text>
</comment>
<keyword evidence="8" id="KW-1185">Reference proteome</keyword>
<dbReference type="Gene3D" id="1.10.10.10">
    <property type="entry name" value="Winged helix-like DNA-binding domain superfamily/Winged helix DNA-binding domain"/>
    <property type="match status" value="1"/>
</dbReference>
<proteinExistence type="inferred from homology"/>
<keyword evidence="4" id="KW-0238">DNA-binding</keyword>
<dbReference type="InterPro" id="IPR015424">
    <property type="entry name" value="PyrdxlP-dep_Trfase"/>
</dbReference>
<evidence type="ECO:0000256" key="2">
    <source>
        <dbReference type="ARBA" id="ARBA00022898"/>
    </source>
</evidence>
<comment type="similarity">
    <text evidence="1">In the C-terminal section; belongs to the class-I pyridoxal-phosphate-dependent aminotransferase family.</text>
</comment>
<dbReference type="Pfam" id="PF00392">
    <property type="entry name" value="GntR"/>
    <property type="match status" value="1"/>
</dbReference>
<evidence type="ECO:0000313" key="7">
    <source>
        <dbReference type="EMBL" id="MBC6681103.1"/>
    </source>
</evidence>
<keyword evidence="5" id="KW-0804">Transcription</keyword>
<dbReference type="GO" id="GO:0030170">
    <property type="term" value="F:pyridoxal phosphate binding"/>
    <property type="evidence" value="ECO:0007669"/>
    <property type="project" value="InterPro"/>
</dbReference>
<evidence type="ECO:0000313" key="8">
    <source>
        <dbReference type="Proteomes" id="UP000602647"/>
    </source>
</evidence>
<keyword evidence="2" id="KW-0663">Pyridoxal phosphate</keyword>